<dbReference type="PANTHER" id="PTHR46558">
    <property type="entry name" value="TRACRIPTIONAL REGULATORY PROTEIN-RELATED-RELATED"/>
    <property type="match status" value="1"/>
</dbReference>
<keyword evidence="4" id="KW-1185">Reference proteome</keyword>
<gene>
    <name evidence="3" type="ORF">SAMN04488054_11851</name>
</gene>
<evidence type="ECO:0000259" key="2">
    <source>
        <dbReference type="PROSITE" id="PS50943"/>
    </source>
</evidence>
<dbReference type="CDD" id="cd00093">
    <property type="entry name" value="HTH_XRE"/>
    <property type="match status" value="1"/>
</dbReference>
<dbReference type="EMBL" id="FOTY01000018">
    <property type="protein sequence ID" value="SFM15649.1"/>
    <property type="molecule type" value="Genomic_DNA"/>
</dbReference>
<feature type="domain" description="HTH cro/C1-type" evidence="2">
    <location>
        <begin position="12"/>
        <end position="66"/>
    </location>
</feature>
<protein>
    <submittedName>
        <fullName evidence="3">DNA-binding transcriptional regulator, XRE-family HTH domain</fullName>
    </submittedName>
</protein>
<reference evidence="3 4" key="1">
    <citation type="submission" date="2016-10" db="EMBL/GenBank/DDBJ databases">
        <authorList>
            <person name="de Groot N.N."/>
        </authorList>
    </citation>
    <scope>NUCLEOTIDE SEQUENCE [LARGE SCALE GENOMIC DNA]</scope>
    <source>
        <strain evidence="3 4">CGMCC 1.6134</strain>
    </source>
</reference>
<dbReference type="Pfam" id="PF01381">
    <property type="entry name" value="HTH_3"/>
    <property type="match status" value="1"/>
</dbReference>
<evidence type="ECO:0000313" key="4">
    <source>
        <dbReference type="Proteomes" id="UP000199668"/>
    </source>
</evidence>
<dbReference type="Proteomes" id="UP000199668">
    <property type="component" value="Unassembled WGS sequence"/>
</dbReference>
<sequence length="283" mass="32710">MTKKFTALGNRLKSLRKKHQLSQTILGEALGVTHAYIGFIENGDRGGSKAFLQKAADYFDVPFSELWELRESSLAYPASTAAASQEKWPSYIEDFASMLNAVEEQACRHLIEAFTAQLQDKLYGLLTPYDLKELKTLLLKVKQAWLQSLDPVSSEEEERQFQLEERKGYIQFHDKQVFFQLQQDDHALTITLLTADRSNIQAIEQWLDHAHAIYTTDMAIPHLSEAQQVTQFMWFSPLVSVAHRYRYIIDNNLAFNRLQCSEPQLNWYMQQSIVASLPDEQHY</sequence>
<dbReference type="SMART" id="SM00530">
    <property type="entry name" value="HTH_XRE"/>
    <property type="match status" value="1"/>
</dbReference>
<evidence type="ECO:0000313" key="3">
    <source>
        <dbReference type="EMBL" id="SFM15649.1"/>
    </source>
</evidence>
<evidence type="ECO:0000256" key="1">
    <source>
        <dbReference type="ARBA" id="ARBA00023125"/>
    </source>
</evidence>
<keyword evidence="1 3" id="KW-0238">DNA-binding</keyword>
<dbReference type="GO" id="GO:0003677">
    <property type="term" value="F:DNA binding"/>
    <property type="evidence" value="ECO:0007669"/>
    <property type="project" value="UniProtKB-KW"/>
</dbReference>
<dbReference type="STRING" id="266892.SAMN04488054_11851"/>
<dbReference type="PANTHER" id="PTHR46558:SF4">
    <property type="entry name" value="DNA-BIDING PHAGE PROTEIN"/>
    <property type="match status" value="1"/>
</dbReference>
<proteinExistence type="predicted"/>
<dbReference type="AlphaFoldDB" id="A0A1I4NJK8"/>
<dbReference type="Gene3D" id="1.10.260.40">
    <property type="entry name" value="lambda repressor-like DNA-binding domains"/>
    <property type="match status" value="1"/>
</dbReference>
<name>A0A1I4NJK8_9BACI</name>
<dbReference type="PROSITE" id="PS50943">
    <property type="entry name" value="HTH_CROC1"/>
    <property type="match status" value="1"/>
</dbReference>
<dbReference type="InterPro" id="IPR001387">
    <property type="entry name" value="Cro/C1-type_HTH"/>
</dbReference>
<dbReference type="InterPro" id="IPR010982">
    <property type="entry name" value="Lambda_DNA-bd_dom_sf"/>
</dbReference>
<dbReference type="SUPFAM" id="SSF47413">
    <property type="entry name" value="lambda repressor-like DNA-binding domains"/>
    <property type="match status" value="1"/>
</dbReference>
<accession>A0A1I4NJK8</accession>
<organism evidence="3 4">
    <name type="scientific">Salibacterium qingdaonense</name>
    <dbReference type="NCBI Taxonomy" id="266892"/>
    <lineage>
        <taxon>Bacteria</taxon>
        <taxon>Bacillati</taxon>
        <taxon>Bacillota</taxon>
        <taxon>Bacilli</taxon>
        <taxon>Bacillales</taxon>
        <taxon>Bacillaceae</taxon>
    </lineage>
</organism>